<name>A0ABW9WZN6_9FIRM</name>
<evidence type="ECO:0008006" key="3">
    <source>
        <dbReference type="Google" id="ProtNLM"/>
    </source>
</evidence>
<keyword evidence="2" id="KW-1185">Reference proteome</keyword>
<comment type="caution">
    <text evidence="1">The sequence shown here is derived from an EMBL/GenBank/DDBJ whole genome shotgun (WGS) entry which is preliminary data.</text>
</comment>
<sequence>MKEKYYIVLEEYERRMIINSLNELRNRLIADGRYTEAVDEILLKIINAKKKKFKVICKEA</sequence>
<organism evidence="1 2">
    <name type="scientific">Bittarella massiliensis</name>
    <name type="common">ex Durand et al. 2017</name>
    <dbReference type="NCBI Taxonomy" id="1720313"/>
    <lineage>
        <taxon>Bacteria</taxon>
        <taxon>Bacillati</taxon>
        <taxon>Bacillota</taxon>
        <taxon>Clostridia</taxon>
        <taxon>Eubacteriales</taxon>
        <taxon>Oscillospiraceae</taxon>
        <taxon>Bittarella (ex Durand et al. 2017)</taxon>
    </lineage>
</organism>
<evidence type="ECO:0000313" key="1">
    <source>
        <dbReference type="EMBL" id="MZL70715.1"/>
    </source>
</evidence>
<dbReference type="Proteomes" id="UP000474718">
    <property type="component" value="Unassembled WGS sequence"/>
</dbReference>
<dbReference type="RefSeq" id="WP_071442211.1">
    <property type="nucleotide sequence ID" value="NZ_WWVX01000010.1"/>
</dbReference>
<evidence type="ECO:0000313" key="2">
    <source>
        <dbReference type="Proteomes" id="UP000474718"/>
    </source>
</evidence>
<proteinExistence type="predicted"/>
<accession>A0ABW9WZN6</accession>
<dbReference type="EMBL" id="WWVX01000010">
    <property type="protein sequence ID" value="MZL70715.1"/>
    <property type="molecule type" value="Genomic_DNA"/>
</dbReference>
<gene>
    <name evidence="1" type="ORF">GT747_13240</name>
</gene>
<reference evidence="1 2" key="1">
    <citation type="journal article" date="2019" name="Nat. Med.">
        <title>A library of human gut bacterial isolates paired with longitudinal multiomics data enables mechanistic microbiome research.</title>
        <authorList>
            <person name="Poyet M."/>
            <person name="Groussin M."/>
            <person name="Gibbons S.M."/>
            <person name="Avila-Pacheco J."/>
            <person name="Jiang X."/>
            <person name="Kearney S.M."/>
            <person name="Perrotta A.R."/>
            <person name="Berdy B."/>
            <person name="Zhao S."/>
            <person name="Lieberman T.D."/>
            <person name="Swanson P.K."/>
            <person name="Smith M."/>
            <person name="Roesemann S."/>
            <person name="Alexander J.E."/>
            <person name="Rich S.A."/>
            <person name="Livny J."/>
            <person name="Vlamakis H."/>
            <person name="Clish C."/>
            <person name="Bullock K."/>
            <person name="Deik A."/>
            <person name="Scott J."/>
            <person name="Pierce K.A."/>
            <person name="Xavier R.J."/>
            <person name="Alm E.J."/>
        </authorList>
    </citation>
    <scope>NUCLEOTIDE SEQUENCE [LARGE SCALE GENOMIC DNA]</scope>
    <source>
        <strain evidence="1 2">BIOML-A2</strain>
    </source>
</reference>
<protein>
    <recommendedName>
        <fullName evidence="3">Spo0E family sporulation regulatory protein-aspartic acid phosphatase</fullName>
    </recommendedName>
</protein>